<evidence type="ECO:0000256" key="1">
    <source>
        <dbReference type="ARBA" id="ARBA00007637"/>
    </source>
</evidence>
<comment type="caution">
    <text evidence="6">The sequence shown here is derived from an EMBL/GenBank/DDBJ whole genome shotgun (WGS) entry which is preliminary data.</text>
</comment>
<name>A0A852VP25_9MICO</name>
<evidence type="ECO:0000313" key="7">
    <source>
        <dbReference type="Proteomes" id="UP000554054"/>
    </source>
</evidence>
<dbReference type="EMBL" id="JACCAE010000001">
    <property type="protein sequence ID" value="NYF97448.1"/>
    <property type="molecule type" value="Genomic_DNA"/>
</dbReference>
<gene>
    <name evidence="6" type="ORF">BJY20_000840</name>
</gene>
<feature type="domain" description="NAD-dependent epimerase/dehydratase" evidence="5">
    <location>
        <begin position="4"/>
        <end position="162"/>
    </location>
</feature>
<dbReference type="EC" id="1.1.1.203" evidence="6"/>
<dbReference type="GO" id="GO:0050388">
    <property type="term" value="F:uronate dehydrogenase activity"/>
    <property type="evidence" value="ECO:0007669"/>
    <property type="project" value="UniProtKB-EC"/>
</dbReference>
<reference evidence="6 7" key="1">
    <citation type="submission" date="2020-07" db="EMBL/GenBank/DDBJ databases">
        <title>Sequencing the genomes of 1000 actinobacteria strains.</title>
        <authorList>
            <person name="Klenk H.-P."/>
        </authorList>
    </citation>
    <scope>NUCLEOTIDE SEQUENCE [LARGE SCALE GENOMIC DNA]</scope>
    <source>
        <strain evidence="6 7">DSM 26154</strain>
    </source>
</reference>
<dbReference type="InterPro" id="IPR036291">
    <property type="entry name" value="NAD(P)-bd_dom_sf"/>
</dbReference>
<evidence type="ECO:0000256" key="3">
    <source>
        <dbReference type="ARBA" id="ARBA00023027"/>
    </source>
</evidence>
<evidence type="ECO:0000256" key="4">
    <source>
        <dbReference type="SAM" id="MobiDB-lite"/>
    </source>
</evidence>
<organism evidence="6 7">
    <name type="scientific">Janibacter cremeus</name>
    <dbReference type="NCBI Taxonomy" id="1285192"/>
    <lineage>
        <taxon>Bacteria</taxon>
        <taxon>Bacillati</taxon>
        <taxon>Actinomycetota</taxon>
        <taxon>Actinomycetes</taxon>
        <taxon>Micrococcales</taxon>
        <taxon>Intrasporangiaceae</taxon>
        <taxon>Janibacter</taxon>
    </lineage>
</organism>
<evidence type="ECO:0000259" key="5">
    <source>
        <dbReference type="Pfam" id="PF01370"/>
    </source>
</evidence>
<comment type="similarity">
    <text evidence="1">Belongs to the NAD(P)-dependent epimerase/dehydratase family.</text>
</comment>
<sequence>MTVILYTGGGGRMGTVLRAGLSGEFERVVLYARRDIPDLNPGEEVVVGELDDLDTLTNAMAGVDVVLHFAGIADEAPFADIAESNIMGTWAIFEAARRAGVRRVVYASSHHIIGGYPAGQFLGTEEPVRPDTYYGLSKVFGEGAARLYHDKWGLEAVCLRIGAFRPTPEDRRHLSVWLSHRDGIHLVRRAIAAEDVGFLVTYGVSANTRSWWNNSPSAELLAYHPVDDAEDHLSSVAETDEPEHQGGPFADPEYRGGVW</sequence>
<dbReference type="Proteomes" id="UP000554054">
    <property type="component" value="Unassembled WGS sequence"/>
</dbReference>
<dbReference type="PANTHER" id="PTHR43103:SF5">
    <property type="entry name" value="4-EPIMERASE, PUTATIVE (AFU_ORTHOLOGUE AFUA_7G00360)-RELATED"/>
    <property type="match status" value="1"/>
</dbReference>
<dbReference type="InterPro" id="IPR001509">
    <property type="entry name" value="Epimerase_deHydtase"/>
</dbReference>
<dbReference type="PANTHER" id="PTHR43103">
    <property type="entry name" value="NUCLEOSIDE-DIPHOSPHATE-SUGAR EPIMERASE"/>
    <property type="match status" value="1"/>
</dbReference>
<keyword evidence="3" id="KW-0520">NAD</keyword>
<feature type="region of interest" description="Disordered" evidence="4">
    <location>
        <begin position="236"/>
        <end position="259"/>
    </location>
</feature>
<dbReference type="Pfam" id="PF01370">
    <property type="entry name" value="Epimerase"/>
    <property type="match status" value="1"/>
</dbReference>
<dbReference type="RefSeq" id="WP_185990383.1">
    <property type="nucleotide sequence ID" value="NZ_JACCAE010000001.1"/>
</dbReference>
<accession>A0A852VP25</accession>
<protein>
    <submittedName>
        <fullName evidence="6">Uronate dehydrogenase</fullName>
        <ecNumber evidence="6">1.1.1.203</ecNumber>
    </submittedName>
</protein>
<keyword evidence="2 6" id="KW-0560">Oxidoreductase</keyword>
<dbReference type="AlphaFoldDB" id="A0A852VP25"/>
<evidence type="ECO:0000313" key="6">
    <source>
        <dbReference type="EMBL" id="NYF97448.1"/>
    </source>
</evidence>
<dbReference type="SUPFAM" id="SSF51735">
    <property type="entry name" value="NAD(P)-binding Rossmann-fold domains"/>
    <property type="match status" value="1"/>
</dbReference>
<dbReference type="Gene3D" id="3.40.50.720">
    <property type="entry name" value="NAD(P)-binding Rossmann-like Domain"/>
    <property type="match status" value="1"/>
</dbReference>
<proteinExistence type="inferred from homology"/>
<evidence type="ECO:0000256" key="2">
    <source>
        <dbReference type="ARBA" id="ARBA00023002"/>
    </source>
</evidence>
<keyword evidence="7" id="KW-1185">Reference proteome</keyword>